<dbReference type="PANTHER" id="PTHR24114:SF50">
    <property type="entry name" value="RNI-LIKE PROTEIN"/>
    <property type="match status" value="1"/>
</dbReference>
<dbReference type="InterPro" id="IPR052394">
    <property type="entry name" value="LRR-containing"/>
</dbReference>
<evidence type="ECO:0000256" key="2">
    <source>
        <dbReference type="SAM" id="MobiDB-lite"/>
    </source>
</evidence>
<protein>
    <recommendedName>
        <fullName evidence="3">EF-hand domain-containing protein</fullName>
    </recommendedName>
</protein>
<dbReference type="Pfam" id="PF13499">
    <property type="entry name" value="EF-hand_7"/>
    <property type="match status" value="1"/>
</dbReference>
<dbReference type="SUPFAM" id="SSF52047">
    <property type="entry name" value="RNI-like"/>
    <property type="match status" value="1"/>
</dbReference>
<dbReference type="InterPro" id="IPR018247">
    <property type="entry name" value="EF_Hand_1_Ca_BS"/>
</dbReference>
<evidence type="ECO:0000259" key="3">
    <source>
        <dbReference type="PROSITE" id="PS50222"/>
    </source>
</evidence>
<gene>
    <name evidence="4" type="ORF">TRIADDRAFT_61310</name>
</gene>
<feature type="compositionally biased region" description="Basic residues" evidence="2">
    <location>
        <begin position="493"/>
        <end position="503"/>
    </location>
</feature>
<organism evidence="4 5">
    <name type="scientific">Trichoplax adhaerens</name>
    <name type="common">Trichoplax reptans</name>
    <dbReference type="NCBI Taxonomy" id="10228"/>
    <lineage>
        <taxon>Eukaryota</taxon>
        <taxon>Metazoa</taxon>
        <taxon>Placozoa</taxon>
        <taxon>Uniplacotomia</taxon>
        <taxon>Trichoplacea</taxon>
        <taxon>Trichoplacidae</taxon>
        <taxon>Trichoplax</taxon>
    </lineage>
</organism>
<dbReference type="SMART" id="SM00054">
    <property type="entry name" value="EFh"/>
    <property type="match status" value="2"/>
</dbReference>
<dbReference type="OrthoDB" id="120976at2759"/>
<feature type="compositionally biased region" description="Polar residues" evidence="2">
    <location>
        <begin position="25"/>
        <end position="34"/>
    </location>
</feature>
<dbReference type="GO" id="GO:0005509">
    <property type="term" value="F:calcium ion binding"/>
    <property type="evidence" value="ECO:0007669"/>
    <property type="project" value="InterPro"/>
</dbReference>
<dbReference type="FunCoup" id="B3SAM3">
    <property type="interactions" value="2"/>
</dbReference>
<dbReference type="InterPro" id="IPR002048">
    <property type="entry name" value="EF_hand_dom"/>
</dbReference>
<dbReference type="GeneID" id="6758503"/>
<feature type="compositionally biased region" description="Low complexity" evidence="2">
    <location>
        <begin position="504"/>
        <end position="517"/>
    </location>
</feature>
<dbReference type="SUPFAM" id="SSF47473">
    <property type="entry name" value="EF-hand"/>
    <property type="match status" value="1"/>
</dbReference>
<dbReference type="Proteomes" id="UP000009022">
    <property type="component" value="Unassembled WGS sequence"/>
</dbReference>
<dbReference type="AlphaFoldDB" id="B3SAM3"/>
<accession>B3SAM3</accession>
<dbReference type="Gene3D" id="1.10.238.10">
    <property type="entry name" value="EF-hand"/>
    <property type="match status" value="1"/>
</dbReference>
<dbReference type="InterPro" id="IPR011992">
    <property type="entry name" value="EF-hand-dom_pair"/>
</dbReference>
<dbReference type="InterPro" id="IPR032675">
    <property type="entry name" value="LRR_dom_sf"/>
</dbReference>
<dbReference type="HOGENOM" id="CLU_017147_3_0_1"/>
<keyword evidence="1" id="KW-0106">Calcium</keyword>
<evidence type="ECO:0000313" key="5">
    <source>
        <dbReference type="Proteomes" id="UP000009022"/>
    </source>
</evidence>
<dbReference type="EMBL" id="DS985262">
    <property type="protein sequence ID" value="EDV20179.1"/>
    <property type="molecule type" value="Genomic_DNA"/>
</dbReference>
<dbReference type="PhylomeDB" id="B3SAM3"/>
<evidence type="ECO:0000256" key="1">
    <source>
        <dbReference type="ARBA" id="ARBA00022837"/>
    </source>
</evidence>
<feature type="compositionally biased region" description="Acidic residues" evidence="2">
    <location>
        <begin position="49"/>
        <end position="68"/>
    </location>
</feature>
<dbReference type="InterPro" id="IPR001611">
    <property type="entry name" value="Leu-rich_rpt"/>
</dbReference>
<feature type="region of interest" description="Disordered" evidence="2">
    <location>
        <begin position="468"/>
        <end position="517"/>
    </location>
</feature>
<dbReference type="CTD" id="6758503"/>
<feature type="domain" description="EF-hand" evidence="3">
    <location>
        <begin position="381"/>
        <end position="416"/>
    </location>
</feature>
<dbReference type="SMART" id="SM00368">
    <property type="entry name" value="LRR_RI"/>
    <property type="match status" value="7"/>
</dbReference>
<dbReference type="PROSITE" id="PS50222">
    <property type="entry name" value="EF_HAND_2"/>
    <property type="match status" value="2"/>
</dbReference>
<feature type="domain" description="EF-hand" evidence="3">
    <location>
        <begin position="417"/>
        <end position="452"/>
    </location>
</feature>
<sequence length="517" mass="57530">MSAKSSLHSFRTTHLQISNEEDSPSGRQSKNFNESTDDEHDVEAHLAVEDDDDSLDIDDSGWETDLEVEESKGNYDDTGRKTYIEACRLMKVTPVSFFSRNLHLTEVDLKHHGLGAAGAKAIAITLVSNTSILKVNLADNWIGDEGGCAIAEMMKENCYLTHLNMAGNRLSYKSGLAIAEMLQQNATLLDLNISNNEFDLQLASEFADAFRANTRLITFNLSKNKFDEKAGTTLGPAIGFNSSIENLDLSWNAFRRTGAIAIANNVSLKKLDLSWNGFADEGAIAMGDALKHNNVLLELDLSNNRIFTPGIVGLAEGLAVNETLEILKNVQVDEHCEEVMKSMKETHPDLKFIYGGGGAQLGRKGQPKRRPMQILREYITDQKMRLIDFFFALDKDKSMSITRDEFRTGIRRTNVPLREEELEQLLDELDKDGDGEINFSELVLGANTAKEGDRFQQKAENLKQKVQEDKIRNILSPPDRGRSDRSGSVSKRLSSHSRSRSRSRSPAIRSPSPTSNS</sequence>
<dbReference type="PANTHER" id="PTHR24114">
    <property type="entry name" value="LEUCINE RICH REPEAT FAMILY PROTEIN"/>
    <property type="match status" value="1"/>
</dbReference>
<dbReference type="Pfam" id="PF13516">
    <property type="entry name" value="LRR_6"/>
    <property type="match status" value="6"/>
</dbReference>
<proteinExistence type="predicted"/>
<dbReference type="KEGG" id="tad:TRIADDRAFT_61310"/>
<feature type="compositionally biased region" description="Polar residues" evidence="2">
    <location>
        <begin position="1"/>
        <end position="18"/>
    </location>
</feature>
<dbReference type="Gene3D" id="3.80.10.10">
    <property type="entry name" value="Ribonuclease Inhibitor"/>
    <property type="match status" value="3"/>
</dbReference>
<name>B3SAM3_TRIAD</name>
<feature type="region of interest" description="Disordered" evidence="2">
    <location>
        <begin position="1"/>
        <end position="73"/>
    </location>
</feature>
<dbReference type="InParanoid" id="B3SAM3"/>
<evidence type="ECO:0000313" key="4">
    <source>
        <dbReference type="EMBL" id="EDV20179.1"/>
    </source>
</evidence>
<keyword evidence="5" id="KW-1185">Reference proteome</keyword>
<reference evidence="4 5" key="1">
    <citation type="journal article" date="2008" name="Nature">
        <title>The Trichoplax genome and the nature of placozoans.</title>
        <authorList>
            <person name="Srivastava M."/>
            <person name="Begovic E."/>
            <person name="Chapman J."/>
            <person name="Putnam N.H."/>
            <person name="Hellsten U."/>
            <person name="Kawashima T."/>
            <person name="Kuo A."/>
            <person name="Mitros T."/>
            <person name="Salamov A."/>
            <person name="Carpenter M.L."/>
            <person name="Signorovitch A.Y."/>
            <person name="Moreno M.A."/>
            <person name="Kamm K."/>
            <person name="Grimwood J."/>
            <person name="Schmutz J."/>
            <person name="Shapiro H."/>
            <person name="Grigoriev I.V."/>
            <person name="Buss L.W."/>
            <person name="Schierwater B."/>
            <person name="Dellaporta S.L."/>
            <person name="Rokhsar D.S."/>
        </authorList>
    </citation>
    <scope>NUCLEOTIDE SEQUENCE [LARGE SCALE GENOMIC DNA]</scope>
    <source>
        <strain evidence="4 5">Grell-BS-1999</strain>
    </source>
</reference>
<dbReference type="eggNOG" id="KOG4308">
    <property type="taxonomic scope" value="Eukaryota"/>
</dbReference>
<dbReference type="RefSeq" id="XP_002117340.1">
    <property type="nucleotide sequence ID" value="XM_002117304.1"/>
</dbReference>
<dbReference type="CDD" id="cd00051">
    <property type="entry name" value="EFh"/>
    <property type="match status" value="1"/>
</dbReference>
<dbReference type="OMA" id="ENCYLTH"/>
<dbReference type="PROSITE" id="PS00018">
    <property type="entry name" value="EF_HAND_1"/>
    <property type="match status" value="1"/>
</dbReference>